<keyword evidence="1" id="KW-0472">Membrane</keyword>
<keyword evidence="3" id="KW-1185">Reference proteome</keyword>
<sequence>MNLTTILLVAAAIVYVLIRRFTGEPFEVRHLVVPPVLLIAVGGYQVAHTSGQHPVLDGAVLGAGALLAVAGGILRGLTVRVFVRQGRLWYRYTAWTVVVWLVVVGVRFAESAAGTALGADTAVVVAALPLMFGLSLLGEAAVIGRRGLATGVPFGDWYRSSRRDLIHR</sequence>
<gene>
    <name evidence="2" type="ORF">GCM10009827_051600</name>
</gene>
<feature type="transmembrane region" description="Helical" evidence="1">
    <location>
        <begin position="89"/>
        <end position="109"/>
    </location>
</feature>
<reference evidence="3" key="1">
    <citation type="journal article" date="2019" name="Int. J. Syst. Evol. Microbiol.">
        <title>The Global Catalogue of Microorganisms (GCM) 10K type strain sequencing project: providing services to taxonomists for standard genome sequencing and annotation.</title>
        <authorList>
            <consortium name="The Broad Institute Genomics Platform"/>
            <consortium name="The Broad Institute Genome Sequencing Center for Infectious Disease"/>
            <person name="Wu L."/>
            <person name="Ma J."/>
        </authorList>
    </citation>
    <scope>NUCLEOTIDE SEQUENCE [LARGE SCALE GENOMIC DNA]</scope>
    <source>
        <strain evidence="3">JCM 15933</strain>
    </source>
</reference>
<protein>
    <recommendedName>
        <fullName evidence="4">DUF1453 domain-containing protein</fullName>
    </recommendedName>
</protein>
<keyword evidence="1" id="KW-1133">Transmembrane helix</keyword>
<keyword evidence="1" id="KW-0812">Transmembrane</keyword>
<evidence type="ECO:0000256" key="1">
    <source>
        <dbReference type="SAM" id="Phobius"/>
    </source>
</evidence>
<accession>A0ABP4LQP3</accession>
<feature type="transmembrane region" description="Helical" evidence="1">
    <location>
        <begin position="31"/>
        <end position="47"/>
    </location>
</feature>
<comment type="caution">
    <text evidence="2">The sequence shown here is derived from an EMBL/GenBank/DDBJ whole genome shotgun (WGS) entry which is preliminary data.</text>
</comment>
<evidence type="ECO:0000313" key="2">
    <source>
        <dbReference type="EMBL" id="GAA1528122.1"/>
    </source>
</evidence>
<organism evidence="2 3">
    <name type="scientific">Dactylosporangium maewongense</name>
    <dbReference type="NCBI Taxonomy" id="634393"/>
    <lineage>
        <taxon>Bacteria</taxon>
        <taxon>Bacillati</taxon>
        <taxon>Actinomycetota</taxon>
        <taxon>Actinomycetes</taxon>
        <taxon>Micromonosporales</taxon>
        <taxon>Micromonosporaceae</taxon>
        <taxon>Dactylosporangium</taxon>
    </lineage>
</organism>
<dbReference type="EMBL" id="BAAAQD010000010">
    <property type="protein sequence ID" value="GAA1528122.1"/>
    <property type="molecule type" value="Genomic_DNA"/>
</dbReference>
<evidence type="ECO:0000313" key="3">
    <source>
        <dbReference type="Proteomes" id="UP001501470"/>
    </source>
</evidence>
<name>A0ABP4LQP3_9ACTN</name>
<feature type="transmembrane region" description="Helical" evidence="1">
    <location>
        <begin position="59"/>
        <end position="77"/>
    </location>
</feature>
<feature type="transmembrane region" description="Helical" evidence="1">
    <location>
        <begin position="115"/>
        <end position="137"/>
    </location>
</feature>
<dbReference type="RefSeq" id="WP_344504663.1">
    <property type="nucleotide sequence ID" value="NZ_BAAAQD010000010.1"/>
</dbReference>
<proteinExistence type="predicted"/>
<feature type="transmembrane region" description="Helical" evidence="1">
    <location>
        <begin position="6"/>
        <end position="22"/>
    </location>
</feature>
<evidence type="ECO:0008006" key="4">
    <source>
        <dbReference type="Google" id="ProtNLM"/>
    </source>
</evidence>
<dbReference type="Proteomes" id="UP001501470">
    <property type="component" value="Unassembled WGS sequence"/>
</dbReference>